<feature type="region of interest" description="Disordered" evidence="1">
    <location>
        <begin position="1"/>
        <end position="22"/>
    </location>
</feature>
<dbReference type="InterPro" id="IPR046657">
    <property type="entry name" value="DUF6766"/>
</dbReference>
<gene>
    <name evidence="3" type="ORF">GA0074692_1865</name>
</gene>
<feature type="transmembrane region" description="Helical" evidence="2">
    <location>
        <begin position="31"/>
        <end position="52"/>
    </location>
</feature>
<dbReference type="EMBL" id="FMHW01000002">
    <property type="protein sequence ID" value="SCL24931.1"/>
    <property type="molecule type" value="Genomic_DNA"/>
</dbReference>
<dbReference type="AlphaFoldDB" id="A0A1C6S644"/>
<evidence type="ECO:0000313" key="4">
    <source>
        <dbReference type="Proteomes" id="UP000198959"/>
    </source>
</evidence>
<keyword evidence="4" id="KW-1185">Reference proteome</keyword>
<reference evidence="4" key="1">
    <citation type="submission" date="2016-06" db="EMBL/GenBank/DDBJ databases">
        <authorList>
            <person name="Varghese N."/>
            <person name="Submissions Spin"/>
        </authorList>
    </citation>
    <scope>NUCLEOTIDE SEQUENCE [LARGE SCALE GENOMIC DNA]</scope>
    <source>
        <strain evidence="4">DSM 43817</strain>
    </source>
</reference>
<evidence type="ECO:0000256" key="1">
    <source>
        <dbReference type="SAM" id="MobiDB-lite"/>
    </source>
</evidence>
<keyword evidence="2" id="KW-0472">Membrane</keyword>
<sequence>MMGERTTPTTHRPGATRIEGPPLRKPRWPKAYGFALVTGALFVFAWIGQFLFQMTVVSNEAHQHGQSFAWGDFLPQFLASTFENWQSEFLQLVWQAAGLALFYYWGSSQSRESDERIEAKLDALLRERGLDPERP</sequence>
<dbReference type="Pfam" id="PF20554">
    <property type="entry name" value="DUF6766"/>
    <property type="match status" value="1"/>
</dbReference>
<keyword evidence="2" id="KW-1133">Transmembrane helix</keyword>
<accession>A0A1C6S644</accession>
<keyword evidence="2" id="KW-0812">Transmembrane</keyword>
<evidence type="ECO:0000256" key="2">
    <source>
        <dbReference type="SAM" id="Phobius"/>
    </source>
</evidence>
<protein>
    <submittedName>
        <fullName evidence="3">Uncharacterized protein</fullName>
    </submittedName>
</protein>
<dbReference type="Proteomes" id="UP000198959">
    <property type="component" value="Unassembled WGS sequence"/>
</dbReference>
<organism evidence="3 4">
    <name type="scientific">Micromonospora pallida</name>
    <dbReference type="NCBI Taxonomy" id="145854"/>
    <lineage>
        <taxon>Bacteria</taxon>
        <taxon>Bacillati</taxon>
        <taxon>Actinomycetota</taxon>
        <taxon>Actinomycetes</taxon>
        <taxon>Micromonosporales</taxon>
        <taxon>Micromonosporaceae</taxon>
        <taxon>Micromonospora</taxon>
    </lineage>
</organism>
<proteinExistence type="predicted"/>
<dbReference type="STRING" id="145854.GA0074692_1865"/>
<name>A0A1C6S644_9ACTN</name>
<evidence type="ECO:0000313" key="3">
    <source>
        <dbReference type="EMBL" id="SCL24931.1"/>
    </source>
</evidence>
<feature type="compositionally biased region" description="Polar residues" evidence="1">
    <location>
        <begin position="1"/>
        <end position="10"/>
    </location>
</feature>